<protein>
    <submittedName>
        <fullName evidence="2">Uncharacterized protein</fullName>
    </submittedName>
</protein>
<gene>
    <name evidence="2" type="ORF">ACO22_03849</name>
</gene>
<dbReference type="VEuPathDB" id="FungiDB:PABG_07110"/>
<evidence type="ECO:0000313" key="2">
    <source>
        <dbReference type="EMBL" id="ODH28972.1"/>
    </source>
</evidence>
<evidence type="ECO:0000256" key="1">
    <source>
        <dbReference type="SAM" id="MobiDB-lite"/>
    </source>
</evidence>
<dbReference type="Proteomes" id="UP000242814">
    <property type="component" value="Unassembled WGS sequence"/>
</dbReference>
<dbReference type="EMBL" id="LZYO01000139">
    <property type="protein sequence ID" value="ODH28972.1"/>
    <property type="molecule type" value="Genomic_DNA"/>
</dbReference>
<accession>A0A1D2JEU0</accession>
<name>A0A1D2JEU0_PARBR</name>
<dbReference type="VEuPathDB" id="FungiDB:PADG_12100"/>
<comment type="caution">
    <text evidence="2">The sequence shown here is derived from an EMBL/GenBank/DDBJ whole genome shotgun (WGS) entry which is preliminary data.</text>
</comment>
<feature type="compositionally biased region" description="Low complexity" evidence="1">
    <location>
        <begin position="1"/>
        <end position="16"/>
    </location>
</feature>
<reference evidence="2 3" key="1">
    <citation type="submission" date="2016-06" db="EMBL/GenBank/DDBJ databases">
        <authorList>
            <person name="Kjaerup R.B."/>
            <person name="Dalgaard T.S."/>
            <person name="Juul-Madsen H.R."/>
        </authorList>
    </citation>
    <scope>NUCLEOTIDE SEQUENCE [LARGE SCALE GENOMIC DNA]</scope>
    <source>
        <strain evidence="2 3">Pb300</strain>
    </source>
</reference>
<evidence type="ECO:0000313" key="3">
    <source>
        <dbReference type="Proteomes" id="UP000242814"/>
    </source>
</evidence>
<organism evidence="2 3">
    <name type="scientific">Paracoccidioides brasiliensis</name>
    <dbReference type="NCBI Taxonomy" id="121759"/>
    <lineage>
        <taxon>Eukaryota</taxon>
        <taxon>Fungi</taxon>
        <taxon>Dikarya</taxon>
        <taxon>Ascomycota</taxon>
        <taxon>Pezizomycotina</taxon>
        <taxon>Eurotiomycetes</taxon>
        <taxon>Eurotiomycetidae</taxon>
        <taxon>Onygenales</taxon>
        <taxon>Ajellomycetaceae</taxon>
        <taxon>Paracoccidioides</taxon>
    </lineage>
</organism>
<sequence length="532" mass="60243">MPPKAARSSSSDPASRGGDDDAVEQLRCSGLPISDETELFLQSDASQFPAHPVGKWVTQFKRDVKYINKSNILTGSSNYIKWRSSVKARNVDAQYWKIINECQMDNSDSSQRERSLRNQQKLKLLRTLMKPETSTSADNTSTTTINRGGTRGCGRGGVLTDVAVVVSQTCKNCERNHFGPICCWMNSDKSPESWRSFNAAKLKEFMDRKNNFSIDEFAMASMADLSPGLYDYGESHLPSPDDITVADIGDDLTIWDNGAGCHLIHAKTASVDIHTYWLHQEALAGRIHDIYTSTNEMIVKGLTKENIAARRAAEEQQEDIDMEAKFSIERYWIYSEILPIRVPSLLSSAAQLGNLPFCAYIIRIFILYKNRPIFKKLSILSNDFYHDIFLYCLRDYQRMFAEYVTNVTSKMKETESSKAPRAYSTTSTNTSSNTTMKCEFCGTLGHGEGWCNKNNKTYPLEMSPYSLVERNQPGKEWDHNPFKKVLALMRSILFFDIQKQAKFFVHSIRSMATSLYGIATVRVNLKQTIRSA</sequence>
<dbReference type="AlphaFoldDB" id="A0A1D2JEU0"/>
<proteinExistence type="predicted"/>
<feature type="region of interest" description="Disordered" evidence="1">
    <location>
        <begin position="1"/>
        <end position="22"/>
    </location>
</feature>